<dbReference type="OrthoDB" id="9779574at2"/>
<dbReference type="GO" id="GO:0006154">
    <property type="term" value="P:adenosine catabolic process"/>
    <property type="evidence" value="ECO:0007669"/>
    <property type="project" value="TreeGrafter"/>
</dbReference>
<keyword evidence="10" id="KW-1185">Reference proteome</keyword>
<dbReference type="SUPFAM" id="SSF51556">
    <property type="entry name" value="Metallo-dependent hydrolases"/>
    <property type="match status" value="1"/>
</dbReference>
<dbReference type="GO" id="GO:0004000">
    <property type="term" value="F:adenosine deaminase activity"/>
    <property type="evidence" value="ECO:0007669"/>
    <property type="project" value="TreeGrafter"/>
</dbReference>
<gene>
    <name evidence="9" type="ORF">KTT_52050</name>
</gene>
<feature type="domain" description="Adenosine deaminase" evidence="8">
    <location>
        <begin position="20"/>
        <end position="338"/>
    </location>
</feature>
<dbReference type="Proteomes" id="UP000287352">
    <property type="component" value="Unassembled WGS sequence"/>
</dbReference>
<organism evidence="9 10">
    <name type="scientific">Tengunoibacter tsumagoiensis</name>
    <dbReference type="NCBI Taxonomy" id="2014871"/>
    <lineage>
        <taxon>Bacteria</taxon>
        <taxon>Bacillati</taxon>
        <taxon>Chloroflexota</taxon>
        <taxon>Ktedonobacteria</taxon>
        <taxon>Ktedonobacterales</taxon>
        <taxon>Dictyobacteraceae</taxon>
        <taxon>Tengunoibacter</taxon>
    </lineage>
</organism>
<keyword evidence="3" id="KW-0479">Metal-binding</keyword>
<dbReference type="EMBL" id="BIFR01000002">
    <property type="protein sequence ID" value="GCE15346.1"/>
    <property type="molecule type" value="Genomic_DNA"/>
</dbReference>
<keyword evidence="5" id="KW-0862">Zinc</keyword>
<comment type="cofactor">
    <cofactor evidence="1">
        <name>Zn(2+)</name>
        <dbReference type="ChEBI" id="CHEBI:29105"/>
    </cofactor>
</comment>
<dbReference type="GO" id="GO:0046872">
    <property type="term" value="F:metal ion binding"/>
    <property type="evidence" value="ECO:0007669"/>
    <property type="project" value="UniProtKB-KW"/>
</dbReference>
<evidence type="ECO:0000256" key="1">
    <source>
        <dbReference type="ARBA" id="ARBA00001947"/>
    </source>
</evidence>
<dbReference type="RefSeq" id="WP_126582824.1">
    <property type="nucleotide sequence ID" value="NZ_BIFR01000002.1"/>
</dbReference>
<evidence type="ECO:0000313" key="10">
    <source>
        <dbReference type="Proteomes" id="UP000287352"/>
    </source>
</evidence>
<dbReference type="GO" id="GO:0046103">
    <property type="term" value="P:inosine biosynthetic process"/>
    <property type="evidence" value="ECO:0007669"/>
    <property type="project" value="TreeGrafter"/>
</dbReference>
<evidence type="ECO:0000313" key="9">
    <source>
        <dbReference type="EMBL" id="GCE15346.1"/>
    </source>
</evidence>
<proteinExistence type="inferred from homology"/>
<dbReference type="Pfam" id="PF00962">
    <property type="entry name" value="A_deaminase"/>
    <property type="match status" value="1"/>
</dbReference>
<accession>A0A402A8L2</accession>
<name>A0A402A8L2_9CHLR</name>
<evidence type="ECO:0000256" key="3">
    <source>
        <dbReference type="ARBA" id="ARBA00022723"/>
    </source>
</evidence>
<sequence>MHHTLPSGEEQSARHLLNLPKVDLHIHQEVSPRLDRVLAAREGRLPYDWMTWATRLMHDFPPGIPRLRQLASVFPADPGLDALPDNFIARLEDLLEEAAMQGAILVEVRFGGETMLLPDYLDLFQEAERRVQIRYPHLHAEAIAVLLLNRYEPERLEQIVQACLSQAAHGLRGLDFLYEPYHEEAEWEMARSIAQRAIDVGLGITIHAGEFSAANLAAVATLPGVSRIGHAVFATSDQYLLDLLRARQITVECCLSCNVILGAVPSLQDHPIRRLVAQGIPVVLGTDDPVQLSTNIGQEYRLAHALGFSQQELTEITRHALSVAFTTPERRCHLLTLLETSLSSHQFHER</sequence>
<dbReference type="GO" id="GO:0009117">
    <property type="term" value="P:nucleotide metabolic process"/>
    <property type="evidence" value="ECO:0007669"/>
    <property type="project" value="UniProtKB-KW"/>
</dbReference>
<evidence type="ECO:0000256" key="4">
    <source>
        <dbReference type="ARBA" id="ARBA00022801"/>
    </source>
</evidence>
<dbReference type="Gene3D" id="3.20.20.140">
    <property type="entry name" value="Metal-dependent hydrolases"/>
    <property type="match status" value="1"/>
</dbReference>
<comment type="similarity">
    <text evidence="2">Belongs to the metallo-dependent hydrolases superfamily. Adenosine and AMP deaminases family.</text>
</comment>
<dbReference type="PANTHER" id="PTHR11409:SF42">
    <property type="entry name" value="ADENOSINE DEAMINASE-LIKE PROTEIN"/>
    <property type="match status" value="1"/>
</dbReference>
<evidence type="ECO:0000256" key="7">
    <source>
        <dbReference type="ARBA" id="ARBA00048787"/>
    </source>
</evidence>
<dbReference type="InterPro" id="IPR032466">
    <property type="entry name" value="Metal_Hydrolase"/>
</dbReference>
<keyword evidence="4" id="KW-0378">Hydrolase</keyword>
<dbReference type="InterPro" id="IPR006330">
    <property type="entry name" value="Ado/ade_deaminase"/>
</dbReference>
<dbReference type="PANTHER" id="PTHR11409">
    <property type="entry name" value="ADENOSINE DEAMINASE"/>
    <property type="match status" value="1"/>
</dbReference>
<dbReference type="AlphaFoldDB" id="A0A402A8L2"/>
<reference evidence="10" key="1">
    <citation type="submission" date="2018-12" db="EMBL/GenBank/DDBJ databases">
        <title>Tengunoibacter tsumagoiensis gen. nov., sp. nov., Dictyobacter kobayashii sp. nov., D. alpinus sp. nov., and D. joshuensis sp. nov. and description of Dictyobacteraceae fam. nov. within the order Ktedonobacterales isolated from Tengu-no-mugimeshi.</title>
        <authorList>
            <person name="Wang C.M."/>
            <person name="Zheng Y."/>
            <person name="Sakai Y."/>
            <person name="Toyoda A."/>
            <person name="Minakuchi Y."/>
            <person name="Abe K."/>
            <person name="Yokota A."/>
            <person name="Yabe S."/>
        </authorList>
    </citation>
    <scope>NUCLEOTIDE SEQUENCE [LARGE SCALE GENOMIC DNA]</scope>
    <source>
        <strain evidence="10">Uno3</strain>
    </source>
</reference>
<evidence type="ECO:0000259" key="8">
    <source>
        <dbReference type="Pfam" id="PF00962"/>
    </source>
</evidence>
<dbReference type="InterPro" id="IPR001365">
    <property type="entry name" value="A_deaminase_dom"/>
</dbReference>
<comment type="catalytic activity">
    <reaction evidence="7">
        <text>N(6)-methyl-AMP + H2O + H(+) = IMP + methylamine</text>
        <dbReference type="Rhea" id="RHEA:16001"/>
        <dbReference type="ChEBI" id="CHEBI:15377"/>
        <dbReference type="ChEBI" id="CHEBI:15378"/>
        <dbReference type="ChEBI" id="CHEBI:58053"/>
        <dbReference type="ChEBI" id="CHEBI:59338"/>
        <dbReference type="ChEBI" id="CHEBI:144842"/>
    </reaction>
    <physiologicalReaction direction="left-to-right" evidence="7">
        <dbReference type="Rhea" id="RHEA:16002"/>
    </physiologicalReaction>
</comment>
<evidence type="ECO:0000256" key="2">
    <source>
        <dbReference type="ARBA" id="ARBA00006676"/>
    </source>
</evidence>
<keyword evidence="6" id="KW-0546">Nucleotide metabolism</keyword>
<evidence type="ECO:0000256" key="5">
    <source>
        <dbReference type="ARBA" id="ARBA00022833"/>
    </source>
</evidence>
<evidence type="ECO:0000256" key="6">
    <source>
        <dbReference type="ARBA" id="ARBA00023080"/>
    </source>
</evidence>
<comment type="caution">
    <text evidence="9">The sequence shown here is derived from an EMBL/GenBank/DDBJ whole genome shotgun (WGS) entry which is preliminary data.</text>
</comment>
<protein>
    <submittedName>
        <fullName evidence="9">Adenosine deaminase</fullName>
    </submittedName>
</protein>